<feature type="repeat" description="ANK" evidence="3">
    <location>
        <begin position="114"/>
        <end position="146"/>
    </location>
</feature>
<feature type="repeat" description="ANK" evidence="3">
    <location>
        <begin position="81"/>
        <end position="113"/>
    </location>
</feature>
<keyword evidence="1" id="KW-0677">Repeat</keyword>
<dbReference type="AlphaFoldDB" id="A0A0N5BAD9"/>
<dbReference type="PROSITE" id="PS50088">
    <property type="entry name" value="ANK_REPEAT"/>
    <property type="match status" value="4"/>
</dbReference>
<organism evidence="4 5">
    <name type="scientific">Strongyloides papillosus</name>
    <name type="common">Intestinal threadworm</name>
    <dbReference type="NCBI Taxonomy" id="174720"/>
    <lineage>
        <taxon>Eukaryota</taxon>
        <taxon>Metazoa</taxon>
        <taxon>Ecdysozoa</taxon>
        <taxon>Nematoda</taxon>
        <taxon>Chromadorea</taxon>
        <taxon>Rhabditida</taxon>
        <taxon>Tylenchina</taxon>
        <taxon>Panagrolaimomorpha</taxon>
        <taxon>Strongyloidoidea</taxon>
        <taxon>Strongyloididae</taxon>
        <taxon>Strongyloides</taxon>
    </lineage>
</organism>
<accession>A0A0N5BAD9</accession>
<dbReference type="WBParaSite" id="SPAL_0000300900.1">
    <property type="protein sequence ID" value="SPAL_0000300900.1"/>
    <property type="gene ID" value="SPAL_0000300900"/>
</dbReference>
<reference evidence="5" key="1">
    <citation type="submission" date="2017-02" db="UniProtKB">
        <authorList>
            <consortium name="WormBaseParasite"/>
        </authorList>
    </citation>
    <scope>IDENTIFICATION</scope>
</reference>
<evidence type="ECO:0000256" key="1">
    <source>
        <dbReference type="ARBA" id="ARBA00022737"/>
    </source>
</evidence>
<proteinExistence type="predicted"/>
<feature type="repeat" description="ANK" evidence="3">
    <location>
        <begin position="48"/>
        <end position="80"/>
    </location>
</feature>
<dbReference type="Gene3D" id="1.25.40.20">
    <property type="entry name" value="Ankyrin repeat-containing domain"/>
    <property type="match status" value="3"/>
</dbReference>
<keyword evidence="4" id="KW-1185">Reference proteome</keyword>
<dbReference type="SMART" id="SM00248">
    <property type="entry name" value="ANK"/>
    <property type="match status" value="9"/>
</dbReference>
<dbReference type="STRING" id="174720.A0A0N5BAD9"/>
<dbReference type="Pfam" id="PF12796">
    <property type="entry name" value="Ank_2"/>
    <property type="match status" value="3"/>
</dbReference>
<evidence type="ECO:0000256" key="2">
    <source>
        <dbReference type="ARBA" id="ARBA00023043"/>
    </source>
</evidence>
<evidence type="ECO:0000313" key="5">
    <source>
        <dbReference type="WBParaSite" id="SPAL_0000300900.1"/>
    </source>
</evidence>
<sequence length="538" mass="61056">MSATSGLRWLDEEDQPLEELLKACYVNDTSKVLSLIQSGVNINDSNDDKDTPLQVAASQGHIALVILLLDNGAIIDQPNKVGYTPFLHACREGRDKIVELLIQRGASPYNTTYFGATALTLACAGGHIEVIKFLISIRSEVNPKIKLISISPTPLMAAVISGKRMACSLLVTRGADIDASHPNLEGLNSLILSVICNNPNIVYTLLDMGANPRKTIGTKKKLDALQCAEYLKNDNIINIIKTFYGNRFLKDTVVKEVDLRDVIKENDIKMLSQLIDEMKTTKRIPFFEYGTTLLMYTVFLGTIDSLRLVFEAFGQKDNQEGRYGMTAIMFAIIVGENDFIKYLLQKECDTRIQSNDSFTALDLAYYSTSIDKEILIMLQKSYYGKYFNDKKGTFPNFEKARSSNTFNKSLILPIKSGFLSKFNLKVGFSDSYESDYGKKNNNKTNGRDKFLQEYETMKFPKNNLTRFITADEILRNEKICDILHEPTYDDYIKLAYRISLVCFIIKFKNDTCKLKTKLYTKILLPNYMRYIKYNVIIL</sequence>
<keyword evidence="2 3" id="KW-0040">ANK repeat</keyword>
<dbReference type="PANTHER" id="PTHR24123">
    <property type="entry name" value="ANKYRIN REPEAT-CONTAINING"/>
    <property type="match status" value="1"/>
</dbReference>
<dbReference type="InterPro" id="IPR036770">
    <property type="entry name" value="Ankyrin_rpt-contain_sf"/>
</dbReference>
<protein>
    <submittedName>
        <fullName evidence="5">ANK_REP_REGION domain-containing protein</fullName>
    </submittedName>
</protein>
<dbReference type="PROSITE" id="PS50297">
    <property type="entry name" value="ANK_REP_REGION"/>
    <property type="match status" value="3"/>
</dbReference>
<evidence type="ECO:0000256" key="3">
    <source>
        <dbReference type="PROSITE-ProRule" id="PRU00023"/>
    </source>
</evidence>
<evidence type="ECO:0000313" key="4">
    <source>
        <dbReference type="Proteomes" id="UP000046392"/>
    </source>
</evidence>
<dbReference type="SUPFAM" id="SSF48403">
    <property type="entry name" value="Ankyrin repeat"/>
    <property type="match status" value="2"/>
</dbReference>
<feature type="repeat" description="ANK" evidence="3">
    <location>
        <begin position="150"/>
        <end position="182"/>
    </location>
</feature>
<dbReference type="Proteomes" id="UP000046392">
    <property type="component" value="Unplaced"/>
</dbReference>
<dbReference type="InterPro" id="IPR051165">
    <property type="entry name" value="Multifunctional_ANK_Repeat"/>
</dbReference>
<dbReference type="PANTHER" id="PTHR24123:SF33">
    <property type="entry name" value="PROTEIN HOS4"/>
    <property type="match status" value="1"/>
</dbReference>
<name>A0A0N5BAD9_STREA</name>
<dbReference type="InterPro" id="IPR002110">
    <property type="entry name" value="Ankyrin_rpt"/>
</dbReference>